<comment type="catalytic activity">
    <reaction evidence="1 3">
        <text>aldehydo-D-ribose 5-phosphate = D-ribulose 5-phosphate</text>
        <dbReference type="Rhea" id="RHEA:14657"/>
        <dbReference type="ChEBI" id="CHEBI:58121"/>
        <dbReference type="ChEBI" id="CHEBI:58273"/>
        <dbReference type="EC" id="5.3.1.6"/>
    </reaction>
</comment>
<dbReference type="FunFam" id="3.40.50.1360:FF:000001">
    <property type="entry name" value="Ribose-5-phosphate isomerase A"/>
    <property type="match status" value="1"/>
</dbReference>
<comment type="subunit">
    <text evidence="3">Homodimer.</text>
</comment>
<keyword evidence="5" id="KW-1185">Reference proteome</keyword>
<dbReference type="Proteomes" id="UP000199664">
    <property type="component" value="Unassembled WGS sequence"/>
</dbReference>
<accession>A0A1H7K200</accession>
<dbReference type="Gene3D" id="3.40.50.1360">
    <property type="match status" value="1"/>
</dbReference>
<dbReference type="PANTHER" id="PTHR43748">
    <property type="entry name" value="RIBOSE-5-PHOSPHATE ISOMERASE 3, CHLOROPLASTIC-RELATED"/>
    <property type="match status" value="1"/>
</dbReference>
<evidence type="ECO:0000313" key="5">
    <source>
        <dbReference type="Proteomes" id="UP000199664"/>
    </source>
</evidence>
<name>A0A1H7K200_9HYPH</name>
<dbReference type="PANTHER" id="PTHR43748:SF3">
    <property type="entry name" value="RIBOSE-5-PHOSPHATE ISOMERASE 3, CHLOROPLASTIC-RELATED"/>
    <property type="match status" value="1"/>
</dbReference>
<comment type="similarity">
    <text evidence="3">Belongs to the ribose 5-phosphate isomerase family.</text>
</comment>
<dbReference type="GO" id="GO:0004751">
    <property type="term" value="F:ribose-5-phosphate isomerase activity"/>
    <property type="evidence" value="ECO:0007669"/>
    <property type="project" value="UniProtKB-UniRule"/>
</dbReference>
<comment type="function">
    <text evidence="3">Catalyzes the reversible conversion of ribose-5-phosphate to ribulose 5-phosphate.</text>
</comment>
<dbReference type="OrthoDB" id="5870696at2"/>
<sequence>MSEDLKKAAALAALELVRPGMRLGLGTGSTARHFVDGLGAKVAAGLEVICVATSEATQAQAESLSIPMSTLDETPELDLTIDGADEIDSALRLIKGGGAALLREKVVAAASKRMIVIADTGKQVETLGRFPLPIEVVPFGLEATRRAVAAAIASSGASGELKLRKRTDGATLLTDGGHYILDAHLGRIELPDVLALALNQVPGVVEHGLFLGLANAAFLAGSDGVRVLGDPAGERR</sequence>
<dbReference type="STRING" id="1036779.SAMN04515666_10259"/>
<feature type="binding site" evidence="3">
    <location>
        <begin position="95"/>
        <end position="98"/>
    </location>
    <ligand>
        <name>substrate</name>
    </ligand>
</feature>
<dbReference type="InterPro" id="IPR037171">
    <property type="entry name" value="NagB/RpiA_transferase-like"/>
</dbReference>
<dbReference type="RefSeq" id="WP_091830767.1">
    <property type="nucleotide sequence ID" value="NZ_FOAN01000002.1"/>
</dbReference>
<dbReference type="NCBIfam" id="NF001924">
    <property type="entry name" value="PRK00702.1"/>
    <property type="match status" value="1"/>
</dbReference>
<dbReference type="InterPro" id="IPR004788">
    <property type="entry name" value="Ribose5P_isomerase_type_A"/>
</dbReference>
<dbReference type="EC" id="5.3.1.6" evidence="3"/>
<dbReference type="UniPathway" id="UPA00115">
    <property type="reaction ID" value="UER00412"/>
</dbReference>
<dbReference type="Gene3D" id="3.30.70.260">
    <property type="match status" value="1"/>
</dbReference>
<keyword evidence="2 3" id="KW-0413">Isomerase</keyword>
<dbReference type="GO" id="GO:0009052">
    <property type="term" value="P:pentose-phosphate shunt, non-oxidative branch"/>
    <property type="evidence" value="ECO:0007669"/>
    <property type="project" value="UniProtKB-UniRule"/>
</dbReference>
<dbReference type="EMBL" id="FOAN01000002">
    <property type="protein sequence ID" value="SEK80961.1"/>
    <property type="molecule type" value="Genomic_DNA"/>
</dbReference>
<dbReference type="CDD" id="cd01398">
    <property type="entry name" value="RPI_A"/>
    <property type="match status" value="1"/>
</dbReference>
<reference evidence="5" key="1">
    <citation type="submission" date="2016-10" db="EMBL/GenBank/DDBJ databases">
        <authorList>
            <person name="Varghese N."/>
            <person name="Submissions S."/>
        </authorList>
    </citation>
    <scope>NUCLEOTIDE SEQUENCE [LARGE SCALE GENOMIC DNA]</scope>
    <source>
        <strain evidence="5">LMG 26383,CCUG 61248,R- 45681</strain>
    </source>
</reference>
<dbReference type="HAMAP" id="MF_00170">
    <property type="entry name" value="Rib_5P_isom_A"/>
    <property type="match status" value="1"/>
</dbReference>
<feature type="binding site" evidence="3">
    <location>
        <begin position="82"/>
        <end position="85"/>
    </location>
    <ligand>
        <name>substrate</name>
    </ligand>
</feature>
<evidence type="ECO:0000256" key="2">
    <source>
        <dbReference type="ARBA" id="ARBA00023235"/>
    </source>
</evidence>
<proteinExistence type="inferred from homology"/>
<organism evidence="4 5">
    <name type="scientific">Bosea lupini</name>
    <dbReference type="NCBI Taxonomy" id="1036779"/>
    <lineage>
        <taxon>Bacteria</taxon>
        <taxon>Pseudomonadati</taxon>
        <taxon>Pseudomonadota</taxon>
        <taxon>Alphaproteobacteria</taxon>
        <taxon>Hyphomicrobiales</taxon>
        <taxon>Boseaceae</taxon>
        <taxon>Bosea</taxon>
    </lineage>
</organism>
<comment type="pathway">
    <text evidence="3">Carbohydrate degradation; pentose phosphate pathway; D-ribose 5-phosphate from D-ribulose 5-phosphate (non-oxidative stage): step 1/1.</text>
</comment>
<dbReference type="InterPro" id="IPR050262">
    <property type="entry name" value="Ribose-5P_isomerase"/>
</dbReference>
<dbReference type="InterPro" id="IPR020672">
    <property type="entry name" value="Ribose5P_isomerase_typA_subgr"/>
</dbReference>
<evidence type="ECO:0000256" key="1">
    <source>
        <dbReference type="ARBA" id="ARBA00001713"/>
    </source>
</evidence>
<dbReference type="SUPFAM" id="SSF75445">
    <property type="entry name" value="D-ribose-5-phosphate isomerase (RpiA), lid domain"/>
    <property type="match status" value="1"/>
</dbReference>
<dbReference type="NCBIfam" id="TIGR00021">
    <property type="entry name" value="rpiA"/>
    <property type="match status" value="1"/>
</dbReference>
<dbReference type="Pfam" id="PF06026">
    <property type="entry name" value="Rib_5-P_isom_A"/>
    <property type="match status" value="1"/>
</dbReference>
<evidence type="ECO:0000256" key="3">
    <source>
        <dbReference type="HAMAP-Rule" id="MF_00170"/>
    </source>
</evidence>
<feature type="binding site" evidence="3">
    <location>
        <position position="122"/>
    </location>
    <ligand>
        <name>substrate</name>
    </ligand>
</feature>
<gene>
    <name evidence="3" type="primary">rpiA</name>
    <name evidence="4" type="ORF">SAMN04515666_10259</name>
</gene>
<dbReference type="SUPFAM" id="SSF100950">
    <property type="entry name" value="NagB/RpiA/CoA transferase-like"/>
    <property type="match status" value="1"/>
</dbReference>
<dbReference type="AlphaFoldDB" id="A0A1H7K200"/>
<evidence type="ECO:0000313" key="4">
    <source>
        <dbReference type="EMBL" id="SEK80961.1"/>
    </source>
</evidence>
<feature type="binding site" evidence="3">
    <location>
        <begin position="27"/>
        <end position="30"/>
    </location>
    <ligand>
        <name>substrate</name>
    </ligand>
</feature>
<protein>
    <recommendedName>
        <fullName evidence="3">Ribose-5-phosphate isomerase A</fullName>
        <ecNumber evidence="3">5.3.1.6</ecNumber>
    </recommendedName>
    <alternativeName>
        <fullName evidence="3">Phosphoriboisomerase A</fullName>
        <shortName evidence="3">PRI</shortName>
    </alternativeName>
</protein>
<feature type="active site" description="Proton acceptor" evidence="3">
    <location>
        <position position="104"/>
    </location>
</feature>